<dbReference type="Proteomes" id="UP000789405">
    <property type="component" value="Unassembled WGS sequence"/>
</dbReference>
<gene>
    <name evidence="2" type="ORF">DERYTH_LOCUS18368</name>
</gene>
<reference evidence="2" key="1">
    <citation type="submission" date="2021-06" db="EMBL/GenBank/DDBJ databases">
        <authorList>
            <person name="Kallberg Y."/>
            <person name="Tangrot J."/>
            <person name="Rosling A."/>
        </authorList>
    </citation>
    <scope>NUCLEOTIDE SEQUENCE</scope>
    <source>
        <strain evidence="2">MA453B</strain>
    </source>
</reference>
<feature type="compositionally biased region" description="Acidic residues" evidence="1">
    <location>
        <begin position="1"/>
        <end position="19"/>
    </location>
</feature>
<comment type="caution">
    <text evidence="2">The sequence shown here is derived from an EMBL/GenBank/DDBJ whole genome shotgun (WGS) entry which is preliminary data.</text>
</comment>
<organism evidence="2 3">
    <name type="scientific">Dentiscutata erythropus</name>
    <dbReference type="NCBI Taxonomy" id="1348616"/>
    <lineage>
        <taxon>Eukaryota</taxon>
        <taxon>Fungi</taxon>
        <taxon>Fungi incertae sedis</taxon>
        <taxon>Mucoromycota</taxon>
        <taxon>Glomeromycotina</taxon>
        <taxon>Glomeromycetes</taxon>
        <taxon>Diversisporales</taxon>
        <taxon>Gigasporaceae</taxon>
        <taxon>Dentiscutata</taxon>
    </lineage>
</organism>
<protein>
    <submittedName>
        <fullName evidence="2">6158_t:CDS:1</fullName>
    </submittedName>
</protein>
<evidence type="ECO:0000313" key="2">
    <source>
        <dbReference type="EMBL" id="CAG8767420.1"/>
    </source>
</evidence>
<accession>A0A9N9NWN3</accession>
<feature type="non-terminal residue" evidence="2">
    <location>
        <position position="148"/>
    </location>
</feature>
<evidence type="ECO:0000256" key="1">
    <source>
        <dbReference type="SAM" id="MobiDB-lite"/>
    </source>
</evidence>
<evidence type="ECO:0000313" key="3">
    <source>
        <dbReference type="Proteomes" id="UP000789405"/>
    </source>
</evidence>
<feature type="region of interest" description="Disordered" evidence="1">
    <location>
        <begin position="1"/>
        <end position="30"/>
    </location>
</feature>
<keyword evidence="3" id="KW-1185">Reference proteome</keyword>
<name>A0A9N9NWN3_9GLOM</name>
<feature type="region of interest" description="Disordered" evidence="1">
    <location>
        <begin position="78"/>
        <end position="148"/>
    </location>
</feature>
<feature type="compositionally biased region" description="Basic and acidic residues" evidence="1">
    <location>
        <begin position="94"/>
        <end position="128"/>
    </location>
</feature>
<dbReference type="EMBL" id="CAJVPY010018518">
    <property type="protein sequence ID" value="CAG8767420.1"/>
    <property type="molecule type" value="Genomic_DNA"/>
</dbReference>
<dbReference type="AlphaFoldDB" id="A0A9N9NWN3"/>
<proteinExistence type="predicted"/>
<sequence length="148" mass="17143">VQEEESSEEDLSDINSDDSDYTRRKKKGKAVVDSVIEEKELADIEQVRIQSNYVELNNKSQDPEEFLSESELYETDIELDISEDKPKNTKKRKLINDDASKDFKQKNKDNPEFKRLKGREKDTPKDAFDPSNRTPKSLDVSSPLRFIA</sequence>